<dbReference type="RefSeq" id="WP_221558012.1">
    <property type="nucleotide sequence ID" value="NZ_JAIGNO010000005.1"/>
</dbReference>
<reference evidence="2 3" key="1">
    <citation type="submission" date="2021-08" db="EMBL/GenBank/DDBJ databases">
        <title>Comparative Genomics Analysis of the Genus Qipengyuania Reveals Extensive Genetic Diversity and Metabolic Versatility, Including the Description of Fifteen Novel Species.</title>
        <authorList>
            <person name="Liu Y."/>
        </authorList>
    </citation>
    <scope>NUCLEOTIDE SEQUENCE [LARGE SCALE GENOMIC DNA]</scope>
    <source>
        <strain evidence="2 3">6D47A</strain>
    </source>
</reference>
<keyword evidence="3" id="KW-1185">Reference proteome</keyword>
<gene>
    <name evidence="2" type="ORF">K3174_09395</name>
</gene>
<accession>A0ABS7J732</accession>
<comment type="caution">
    <text evidence="2">The sequence shown here is derived from an EMBL/GenBank/DDBJ whole genome shotgun (WGS) entry which is preliminary data.</text>
</comment>
<keyword evidence="1" id="KW-0175">Coiled coil</keyword>
<organism evidence="2 3">
    <name type="scientific">Qipengyuania qiaonensis</name>
    <dbReference type="NCBI Taxonomy" id="2867240"/>
    <lineage>
        <taxon>Bacteria</taxon>
        <taxon>Pseudomonadati</taxon>
        <taxon>Pseudomonadota</taxon>
        <taxon>Alphaproteobacteria</taxon>
        <taxon>Sphingomonadales</taxon>
        <taxon>Erythrobacteraceae</taxon>
        <taxon>Qipengyuania</taxon>
    </lineage>
</organism>
<evidence type="ECO:0000313" key="2">
    <source>
        <dbReference type="EMBL" id="MBX7482748.1"/>
    </source>
</evidence>
<feature type="coiled-coil region" evidence="1">
    <location>
        <begin position="37"/>
        <end position="94"/>
    </location>
</feature>
<name>A0ABS7J732_9SPHN</name>
<evidence type="ECO:0000313" key="3">
    <source>
        <dbReference type="Proteomes" id="UP000755104"/>
    </source>
</evidence>
<proteinExistence type="predicted"/>
<dbReference type="Proteomes" id="UP000755104">
    <property type="component" value="Unassembled WGS sequence"/>
</dbReference>
<dbReference type="EMBL" id="JAIGNO010000005">
    <property type="protein sequence ID" value="MBX7482748.1"/>
    <property type="molecule type" value="Genomic_DNA"/>
</dbReference>
<sequence>MAEHDLKRLERVGMMRRQADEMRLARTRRSLGEAMMLRESAEERSEAEARMERALIRQCYEKPGSEQAWIARAHQAQLANKSEQEAEARRAEESELAARKAAEAKAILRDDARLGAVRSWLTQARIAAVRSEEEAAAEERQDSQCGQTKP</sequence>
<protein>
    <submittedName>
        <fullName evidence="2">Uncharacterized protein</fullName>
    </submittedName>
</protein>
<evidence type="ECO:0000256" key="1">
    <source>
        <dbReference type="SAM" id="Coils"/>
    </source>
</evidence>